<dbReference type="InterPro" id="IPR014710">
    <property type="entry name" value="RmlC-like_jellyroll"/>
</dbReference>
<dbReference type="Pfam" id="PF08668">
    <property type="entry name" value="HDOD"/>
    <property type="match status" value="1"/>
</dbReference>
<dbReference type="Gene3D" id="1.10.3210.10">
    <property type="entry name" value="Hypothetical protein af1432"/>
    <property type="match status" value="1"/>
</dbReference>
<dbReference type="EMBL" id="CP035467">
    <property type="protein sequence ID" value="QCW82610.1"/>
    <property type="molecule type" value="Genomic_DNA"/>
</dbReference>
<dbReference type="PROSITE" id="PS50042">
    <property type="entry name" value="CNMP_BINDING_3"/>
    <property type="match status" value="1"/>
</dbReference>
<feature type="domain" description="Cyclic nucleotide-binding" evidence="1">
    <location>
        <begin position="34"/>
        <end position="126"/>
    </location>
</feature>
<dbReference type="PANTHER" id="PTHR33525:SF3">
    <property type="entry name" value="RIBONUCLEASE Y"/>
    <property type="match status" value="1"/>
</dbReference>
<dbReference type="CDD" id="cd00038">
    <property type="entry name" value="CAP_ED"/>
    <property type="match status" value="1"/>
</dbReference>
<dbReference type="InterPro" id="IPR000595">
    <property type="entry name" value="cNMP-bd_dom"/>
</dbReference>
<reference evidence="4" key="1">
    <citation type="journal article" date="2019" name="J. Bacteriol.">
        <title>A Mutagenic Screen Identifies a TonB-Dependent Receptor Required for the Lanthanide Metal Switch in the Type I Methanotroph 'Methylotuvimicrobium buryatense' 5GB1C.</title>
        <authorList>
            <person name="Groom J.D."/>
            <person name="Ford S.M."/>
            <person name="Pesesky M.W."/>
            <person name="Lidstrom M.E."/>
        </authorList>
    </citation>
    <scope>NUCLEOTIDE SEQUENCE [LARGE SCALE GENOMIC DNA]</scope>
    <source>
        <strain evidence="4">5GB1C</strain>
    </source>
</reference>
<protein>
    <submittedName>
        <fullName evidence="3">HDOD domain-containing protein</fullName>
    </submittedName>
</protein>
<dbReference type="InterPro" id="IPR013976">
    <property type="entry name" value="HDOD"/>
</dbReference>
<dbReference type="Pfam" id="PF00027">
    <property type="entry name" value="cNMP_binding"/>
    <property type="match status" value="1"/>
</dbReference>
<dbReference type="STRING" id="675511.GCA_000341735_00946"/>
<name>A0A4P9UPY9_METBY</name>
<evidence type="ECO:0000313" key="4">
    <source>
        <dbReference type="Proteomes" id="UP000305881"/>
    </source>
</evidence>
<dbReference type="PROSITE" id="PS51833">
    <property type="entry name" value="HDOD"/>
    <property type="match status" value="1"/>
</dbReference>
<dbReference type="OrthoDB" id="598113at2"/>
<dbReference type="InterPro" id="IPR052340">
    <property type="entry name" value="RNase_Y/CdgJ"/>
</dbReference>
<sequence length="426" mass="47707">MSLLNYFFKDNKQGSACSINPDPITVETLKTLIPIRSLHTEMLESFATDRYSEVFPANTILFNQGEQNDSAYFLLKGTVIISDSAGKNYEVEANTARAKFPLCSGIKHALNVIAKTDVSLLRVSHKIMCALPPASHHPAPLNIPKELTDNRLLQAFSQYYLEEEMEVPSLPDIAFKLRKAIQAEIGVAEAVKIIQLDPVMAAKLIQVANCPLYLTAIPAKTCFEAVNRIGLKATQNLVISLSLKQIFHSQNPLIKKILDRVWRQSIYISCICYVLASETKKVNPEEALLGGLVCDIGIVPFLNFAANLPEDYYKEESLERVIPFIRGPVSAYILREWSFPEELYEIPLYADDWYQHRGNQISLIDIVVLSRLHSKIGTPEMANLPEITSIPAASKLDFIQLSPENSLHILHDAQTKINEAKRAFAI</sequence>
<dbReference type="Gene3D" id="2.60.120.10">
    <property type="entry name" value="Jelly Rolls"/>
    <property type="match status" value="1"/>
</dbReference>
<gene>
    <name evidence="3" type="ORF">EQU24_10465</name>
</gene>
<dbReference type="SUPFAM" id="SSF109604">
    <property type="entry name" value="HD-domain/PDEase-like"/>
    <property type="match status" value="1"/>
</dbReference>
<dbReference type="KEGG" id="mbur:EQU24_10465"/>
<organism evidence="3 4">
    <name type="scientific">Methylotuvimicrobium buryatense</name>
    <name type="common">Methylomicrobium buryatense</name>
    <dbReference type="NCBI Taxonomy" id="95641"/>
    <lineage>
        <taxon>Bacteria</taxon>
        <taxon>Pseudomonadati</taxon>
        <taxon>Pseudomonadota</taxon>
        <taxon>Gammaproteobacteria</taxon>
        <taxon>Methylococcales</taxon>
        <taxon>Methylococcaceae</taxon>
        <taxon>Methylotuvimicrobium</taxon>
    </lineage>
</organism>
<dbReference type="SUPFAM" id="SSF51206">
    <property type="entry name" value="cAMP-binding domain-like"/>
    <property type="match status" value="1"/>
</dbReference>
<keyword evidence="4" id="KW-1185">Reference proteome</keyword>
<proteinExistence type="predicted"/>
<dbReference type="AlphaFoldDB" id="A0A4P9UPY9"/>
<dbReference type="PANTHER" id="PTHR33525">
    <property type="match status" value="1"/>
</dbReference>
<evidence type="ECO:0000313" key="3">
    <source>
        <dbReference type="EMBL" id="QCW82610.1"/>
    </source>
</evidence>
<dbReference type="InterPro" id="IPR018490">
    <property type="entry name" value="cNMP-bd_dom_sf"/>
</dbReference>
<dbReference type="Proteomes" id="UP000305881">
    <property type="component" value="Chromosome"/>
</dbReference>
<evidence type="ECO:0000259" key="1">
    <source>
        <dbReference type="PROSITE" id="PS50042"/>
    </source>
</evidence>
<dbReference type="RefSeq" id="WP_017839556.1">
    <property type="nucleotide sequence ID" value="NZ_CP035467.1"/>
</dbReference>
<accession>A0A4P9UPY9</accession>
<feature type="domain" description="HDOD" evidence="2">
    <location>
        <begin position="167"/>
        <end position="353"/>
    </location>
</feature>
<evidence type="ECO:0000259" key="2">
    <source>
        <dbReference type="PROSITE" id="PS51833"/>
    </source>
</evidence>